<dbReference type="InterPro" id="IPR036409">
    <property type="entry name" value="Aldolase_II/adducin_N_sf"/>
</dbReference>
<dbReference type="PANTHER" id="PTHR22789">
    <property type="entry name" value="FUCULOSE PHOSPHATE ALDOLASE"/>
    <property type="match status" value="1"/>
</dbReference>
<protein>
    <submittedName>
        <fullName evidence="4">Class II aldolase/adducin family protein</fullName>
    </submittedName>
</protein>
<keyword evidence="2" id="KW-0456">Lyase</keyword>
<evidence type="ECO:0000259" key="3">
    <source>
        <dbReference type="Pfam" id="PF00596"/>
    </source>
</evidence>
<dbReference type="PANTHER" id="PTHR22789:SF0">
    <property type="entry name" value="3-OXO-TETRONATE 4-PHOSPHATE DECARBOXYLASE-RELATED"/>
    <property type="match status" value="1"/>
</dbReference>
<dbReference type="Gene3D" id="3.40.225.10">
    <property type="entry name" value="Class II aldolase/adducin N-terminal domain"/>
    <property type="match status" value="1"/>
</dbReference>
<organism evidence="4 5">
    <name type="scientific">Candidatus Acidiferrum panamense</name>
    <dbReference type="NCBI Taxonomy" id="2741543"/>
    <lineage>
        <taxon>Bacteria</taxon>
        <taxon>Pseudomonadati</taxon>
        <taxon>Acidobacteriota</taxon>
        <taxon>Terriglobia</taxon>
        <taxon>Candidatus Acidiferrales</taxon>
        <taxon>Candidatus Acidiferrum</taxon>
    </lineage>
</organism>
<dbReference type="EMBL" id="JACDQQ010002835">
    <property type="protein sequence ID" value="MBA0089099.1"/>
    <property type="molecule type" value="Genomic_DNA"/>
</dbReference>
<evidence type="ECO:0000313" key="5">
    <source>
        <dbReference type="Proteomes" id="UP000567293"/>
    </source>
</evidence>
<keyword evidence="5" id="KW-1185">Reference proteome</keyword>
<name>A0A7V8T0E3_9BACT</name>
<dbReference type="GO" id="GO:0016832">
    <property type="term" value="F:aldehyde-lyase activity"/>
    <property type="evidence" value="ECO:0007669"/>
    <property type="project" value="TreeGrafter"/>
</dbReference>
<accession>A0A7V8T0E3</accession>
<dbReference type="Pfam" id="PF00596">
    <property type="entry name" value="Aldolase_II"/>
    <property type="match status" value="1"/>
</dbReference>
<sequence length="119" mass="12692">MSGESALREVLAKACQVLFATRAAGDGLAGHLSARLDGERMLIKPRPASWRSVTPADLIVLDGNGNRVDGPASAESEVREWPIHARIYRARPDVVCVMHAHPVASTLMGSLGIALEPLD</sequence>
<dbReference type="AlphaFoldDB" id="A0A7V8T0E3"/>
<evidence type="ECO:0000256" key="1">
    <source>
        <dbReference type="ARBA" id="ARBA00022723"/>
    </source>
</evidence>
<dbReference type="Proteomes" id="UP000567293">
    <property type="component" value="Unassembled WGS sequence"/>
</dbReference>
<reference evidence="4" key="1">
    <citation type="submission" date="2020-06" db="EMBL/GenBank/DDBJ databases">
        <title>Legume-microbial interactions unlock mineral nutrients during tropical forest succession.</title>
        <authorList>
            <person name="Epihov D.Z."/>
        </authorList>
    </citation>
    <scope>NUCLEOTIDE SEQUENCE [LARGE SCALE GENOMIC DNA]</scope>
    <source>
        <strain evidence="4">Pan2503</strain>
    </source>
</reference>
<evidence type="ECO:0000313" key="4">
    <source>
        <dbReference type="EMBL" id="MBA0089099.1"/>
    </source>
</evidence>
<proteinExistence type="predicted"/>
<feature type="domain" description="Class II aldolase/adducin N-terminal" evidence="3">
    <location>
        <begin position="11"/>
        <end position="111"/>
    </location>
</feature>
<dbReference type="SUPFAM" id="SSF53639">
    <property type="entry name" value="AraD/HMP-PK domain-like"/>
    <property type="match status" value="1"/>
</dbReference>
<gene>
    <name evidence="4" type="ORF">HRJ53_29265</name>
</gene>
<dbReference type="InterPro" id="IPR001303">
    <property type="entry name" value="Aldolase_II/adducin_N"/>
</dbReference>
<dbReference type="GO" id="GO:0019323">
    <property type="term" value="P:pentose catabolic process"/>
    <property type="evidence" value="ECO:0007669"/>
    <property type="project" value="TreeGrafter"/>
</dbReference>
<dbReference type="InterPro" id="IPR050197">
    <property type="entry name" value="Aldolase_class_II_sugar_metab"/>
</dbReference>
<keyword evidence="1" id="KW-0479">Metal-binding</keyword>
<evidence type="ECO:0000256" key="2">
    <source>
        <dbReference type="ARBA" id="ARBA00023239"/>
    </source>
</evidence>
<feature type="non-terminal residue" evidence="4">
    <location>
        <position position="119"/>
    </location>
</feature>
<dbReference type="GO" id="GO:0005829">
    <property type="term" value="C:cytosol"/>
    <property type="evidence" value="ECO:0007669"/>
    <property type="project" value="TreeGrafter"/>
</dbReference>
<dbReference type="GO" id="GO:0046872">
    <property type="term" value="F:metal ion binding"/>
    <property type="evidence" value="ECO:0007669"/>
    <property type="project" value="UniProtKB-KW"/>
</dbReference>
<comment type="caution">
    <text evidence="4">The sequence shown here is derived from an EMBL/GenBank/DDBJ whole genome shotgun (WGS) entry which is preliminary data.</text>
</comment>